<feature type="transmembrane region" description="Helical" evidence="5">
    <location>
        <begin position="173"/>
        <end position="195"/>
    </location>
</feature>
<name>A0A0N8GNJ9_9CHLR</name>
<dbReference type="GO" id="GO:0016020">
    <property type="term" value="C:membrane"/>
    <property type="evidence" value="ECO:0007669"/>
    <property type="project" value="UniProtKB-SubCell"/>
</dbReference>
<dbReference type="AlphaFoldDB" id="A0A0N8GNJ9"/>
<accession>A0A0N8GNJ9</accession>
<dbReference type="RefSeq" id="WP_075062374.1">
    <property type="nucleotide sequence ID" value="NZ_LGCL01000019.1"/>
</dbReference>
<sequence length="399" mass="43466">MRNIWLVFWHEYARQVLRKRFLLVLLSLPLIIVLSGGVGVLAVVVMMNNDPIGYVDHSGLLTNPAAPAQTAERRVDMIAFADDASAQQALEEGQIQGYYVVAKDYLQTGEVVLVAEEPVGENAQDDFVDFLKVNLVKGLDSAVAERLMDGSKIEVRALEDLTRKAGENDWVNLVIPLVMGIFLMLAVNTSGGYLLQAVVEEKENRTMEIVITSISPEQLMAGKILGNLSVGLTQLLVWFAVPVGVFLGVRPFVPFLRDINLGGSYVWLSLAALPAAFVLVAALMAAVGATATEAREAQQMAGLFTIPLFVPYWLITPLIESPNSLLAVGLSLFPLTAPVTLAARAAFTVLPVWQIVVSLGLLYATAFGALWLAGRAFRLGMLQYGKRLKLAEIFRRQEA</sequence>
<keyword evidence="2 5" id="KW-0812">Transmembrane</keyword>
<feature type="transmembrane region" description="Helical" evidence="5">
    <location>
        <begin position="235"/>
        <end position="253"/>
    </location>
</feature>
<dbReference type="PANTHER" id="PTHR43471">
    <property type="entry name" value="ABC TRANSPORTER PERMEASE"/>
    <property type="match status" value="1"/>
</dbReference>
<keyword evidence="8" id="KW-1185">Reference proteome</keyword>
<feature type="transmembrane region" description="Helical" evidence="5">
    <location>
        <begin position="301"/>
        <end position="319"/>
    </location>
</feature>
<proteinExistence type="predicted"/>
<comment type="caution">
    <text evidence="7">The sequence shown here is derived from an EMBL/GenBank/DDBJ whole genome shotgun (WGS) entry which is preliminary data.</text>
</comment>
<evidence type="ECO:0000256" key="1">
    <source>
        <dbReference type="ARBA" id="ARBA00004141"/>
    </source>
</evidence>
<reference evidence="7 8" key="1">
    <citation type="submission" date="2015-07" db="EMBL/GenBank/DDBJ databases">
        <title>Genome sequence of Ornatilinea apprima DSM 23815.</title>
        <authorList>
            <person name="Hemp J."/>
            <person name="Ward L.M."/>
            <person name="Pace L.A."/>
            <person name="Fischer W.W."/>
        </authorList>
    </citation>
    <scope>NUCLEOTIDE SEQUENCE [LARGE SCALE GENOMIC DNA]</scope>
    <source>
        <strain evidence="7 8">P3M-1</strain>
    </source>
</reference>
<dbReference type="PANTHER" id="PTHR43471:SF3">
    <property type="entry name" value="ABC TRANSPORTER PERMEASE PROTEIN NATB"/>
    <property type="match status" value="1"/>
</dbReference>
<evidence type="ECO:0000256" key="5">
    <source>
        <dbReference type="SAM" id="Phobius"/>
    </source>
</evidence>
<evidence type="ECO:0000256" key="2">
    <source>
        <dbReference type="ARBA" id="ARBA00022692"/>
    </source>
</evidence>
<dbReference type="OrthoDB" id="142621at2"/>
<dbReference type="EMBL" id="LGCL01000019">
    <property type="protein sequence ID" value="KPL78306.1"/>
    <property type="molecule type" value="Genomic_DNA"/>
</dbReference>
<organism evidence="7 8">
    <name type="scientific">Ornatilinea apprima</name>
    <dbReference type="NCBI Taxonomy" id="1134406"/>
    <lineage>
        <taxon>Bacteria</taxon>
        <taxon>Bacillati</taxon>
        <taxon>Chloroflexota</taxon>
        <taxon>Anaerolineae</taxon>
        <taxon>Anaerolineales</taxon>
        <taxon>Anaerolineaceae</taxon>
        <taxon>Ornatilinea</taxon>
    </lineage>
</organism>
<comment type="subcellular location">
    <subcellularLocation>
        <location evidence="1">Membrane</location>
        <topology evidence="1">Multi-pass membrane protein</topology>
    </subcellularLocation>
</comment>
<evidence type="ECO:0000256" key="4">
    <source>
        <dbReference type="ARBA" id="ARBA00023136"/>
    </source>
</evidence>
<evidence type="ECO:0000313" key="8">
    <source>
        <dbReference type="Proteomes" id="UP000050417"/>
    </source>
</evidence>
<keyword evidence="4 5" id="KW-0472">Membrane</keyword>
<evidence type="ECO:0000256" key="3">
    <source>
        <dbReference type="ARBA" id="ARBA00022989"/>
    </source>
</evidence>
<feature type="transmembrane region" description="Helical" evidence="5">
    <location>
        <begin position="21"/>
        <end position="47"/>
    </location>
</feature>
<feature type="transmembrane region" description="Helical" evidence="5">
    <location>
        <begin position="265"/>
        <end position="289"/>
    </location>
</feature>
<dbReference type="PATRIC" id="fig|1134406.4.peg.3342"/>
<dbReference type="Pfam" id="PF12698">
    <property type="entry name" value="ABC2_membrane_3"/>
    <property type="match status" value="1"/>
</dbReference>
<feature type="domain" description="ABC-2 type transporter transmembrane" evidence="6">
    <location>
        <begin position="19"/>
        <end position="373"/>
    </location>
</feature>
<protein>
    <recommendedName>
        <fullName evidence="6">ABC-2 type transporter transmembrane domain-containing protein</fullName>
    </recommendedName>
</protein>
<evidence type="ECO:0000313" key="7">
    <source>
        <dbReference type="EMBL" id="KPL78306.1"/>
    </source>
</evidence>
<dbReference type="GO" id="GO:0140359">
    <property type="term" value="F:ABC-type transporter activity"/>
    <property type="evidence" value="ECO:0007669"/>
    <property type="project" value="InterPro"/>
</dbReference>
<gene>
    <name evidence="7" type="ORF">ADN00_07575</name>
</gene>
<dbReference type="InterPro" id="IPR013525">
    <property type="entry name" value="ABC2_TM"/>
</dbReference>
<feature type="transmembrane region" description="Helical" evidence="5">
    <location>
        <begin position="355"/>
        <end position="374"/>
    </location>
</feature>
<evidence type="ECO:0000259" key="6">
    <source>
        <dbReference type="Pfam" id="PF12698"/>
    </source>
</evidence>
<keyword evidence="3 5" id="KW-1133">Transmembrane helix</keyword>
<dbReference type="Proteomes" id="UP000050417">
    <property type="component" value="Unassembled WGS sequence"/>
</dbReference>
<dbReference type="STRING" id="1134406.ADN00_07575"/>